<dbReference type="Ensembl" id="ENSDNVT00000023362.1">
    <property type="protein sequence ID" value="ENSDNVP00000019393.1"/>
    <property type="gene ID" value="ENSDNVG00000013581.1"/>
</dbReference>
<dbReference type="PANTHER" id="PTHR14299">
    <property type="entry name" value="PHORBOL-12-MYRISTATE-13-ACETATE-INDUCED PROTEIN 1"/>
    <property type="match status" value="1"/>
</dbReference>
<reference evidence="1" key="1">
    <citation type="submission" date="2025-08" db="UniProtKB">
        <authorList>
            <consortium name="Ensembl"/>
        </authorList>
    </citation>
    <scope>IDENTIFICATION</scope>
</reference>
<sequence length="72" mass="8269">MPSRIKTLKKYQRLLESRHGRGTLPALRACVSCFAEQEAVAECAVQLRRIGDKWNLRQKILNLLAKLFCPET</sequence>
<dbReference type="AlphaFoldDB" id="A0A8C4K602"/>
<protein>
    <submittedName>
        <fullName evidence="1">Phorbol-12-myristate-13-acetate-induced protein 1</fullName>
    </submittedName>
</protein>
<name>A0A8C4K602_DRONO</name>
<organism evidence="1 2">
    <name type="scientific">Dromaius novaehollandiae</name>
    <name type="common">Emu</name>
    <dbReference type="NCBI Taxonomy" id="8790"/>
    <lineage>
        <taxon>Eukaryota</taxon>
        <taxon>Metazoa</taxon>
        <taxon>Chordata</taxon>
        <taxon>Craniata</taxon>
        <taxon>Vertebrata</taxon>
        <taxon>Euteleostomi</taxon>
        <taxon>Archelosauria</taxon>
        <taxon>Archosauria</taxon>
        <taxon>Dinosauria</taxon>
        <taxon>Saurischia</taxon>
        <taxon>Theropoda</taxon>
        <taxon>Coelurosauria</taxon>
        <taxon>Aves</taxon>
        <taxon>Palaeognathae</taxon>
        <taxon>Casuariiformes</taxon>
        <taxon>Dromaiidae</taxon>
        <taxon>Dromaius</taxon>
    </lineage>
</organism>
<dbReference type="OrthoDB" id="8793015at2759"/>
<dbReference type="PANTHER" id="PTHR14299:SF0">
    <property type="entry name" value="PHORBOL-12-MYRISTATE-13-ACETATE-INDUCED PROTEIN 1"/>
    <property type="match status" value="1"/>
</dbReference>
<dbReference type="Proteomes" id="UP000694423">
    <property type="component" value="Unplaced"/>
</dbReference>
<evidence type="ECO:0000313" key="2">
    <source>
        <dbReference type="Proteomes" id="UP000694423"/>
    </source>
</evidence>
<keyword evidence="2" id="KW-1185">Reference proteome</keyword>
<evidence type="ECO:0000313" key="1">
    <source>
        <dbReference type="Ensembl" id="ENSDNVP00000019393.1"/>
    </source>
</evidence>
<reference evidence="1" key="2">
    <citation type="submission" date="2025-09" db="UniProtKB">
        <authorList>
            <consortium name="Ensembl"/>
        </authorList>
    </citation>
    <scope>IDENTIFICATION</scope>
</reference>
<proteinExistence type="predicted"/>
<dbReference type="Pfam" id="PF15150">
    <property type="entry name" value="PMAIP1"/>
    <property type="match status" value="1"/>
</dbReference>
<dbReference type="GO" id="GO:0001836">
    <property type="term" value="P:release of cytochrome c from mitochondria"/>
    <property type="evidence" value="ECO:0007669"/>
    <property type="project" value="InterPro"/>
</dbReference>
<dbReference type="GO" id="GO:0006974">
    <property type="term" value="P:DNA damage response"/>
    <property type="evidence" value="ECO:0007669"/>
    <property type="project" value="InterPro"/>
</dbReference>
<accession>A0A8C4K602</accession>
<dbReference type="InterPro" id="IPR024140">
    <property type="entry name" value="Noxa"/>
</dbReference>
<dbReference type="GO" id="GO:0043065">
    <property type="term" value="P:positive regulation of apoptotic process"/>
    <property type="evidence" value="ECO:0007669"/>
    <property type="project" value="InterPro"/>
</dbReference>